<name>A0A517ZJG6_9PLAN</name>
<evidence type="ECO:0000313" key="2">
    <source>
        <dbReference type="Proteomes" id="UP000319383"/>
    </source>
</evidence>
<organism evidence="1 2">
    <name type="scientific">Symmachiella dynata</name>
    <dbReference type="NCBI Taxonomy" id="2527995"/>
    <lineage>
        <taxon>Bacteria</taxon>
        <taxon>Pseudomonadati</taxon>
        <taxon>Planctomycetota</taxon>
        <taxon>Planctomycetia</taxon>
        <taxon>Planctomycetales</taxon>
        <taxon>Planctomycetaceae</taxon>
        <taxon>Symmachiella</taxon>
    </lineage>
</organism>
<gene>
    <name evidence="1" type="ORF">Mal52_10760</name>
</gene>
<proteinExistence type="predicted"/>
<keyword evidence="2" id="KW-1185">Reference proteome</keyword>
<evidence type="ECO:0000313" key="1">
    <source>
        <dbReference type="EMBL" id="QDU42609.1"/>
    </source>
</evidence>
<dbReference type="KEGG" id="sdyn:Mal52_10760"/>
<sequence>MALKNYDARRDQLVMETKTYWSEDIAKELSEEDKALIATAIHRSPELAEQVEYERTHTGFTRIITVTVNDLERLYEQRV</sequence>
<dbReference type="RefSeq" id="WP_145374637.1">
    <property type="nucleotide sequence ID" value="NZ_CP036276.1"/>
</dbReference>
<accession>A0A517ZJG6</accession>
<dbReference type="EMBL" id="CP036276">
    <property type="protein sequence ID" value="QDU42609.1"/>
    <property type="molecule type" value="Genomic_DNA"/>
</dbReference>
<protein>
    <submittedName>
        <fullName evidence="1">Uncharacterized protein</fullName>
    </submittedName>
</protein>
<dbReference type="AlphaFoldDB" id="A0A517ZJG6"/>
<reference evidence="1 2" key="1">
    <citation type="submission" date="2019-02" db="EMBL/GenBank/DDBJ databases">
        <title>Deep-cultivation of Planctomycetes and their phenomic and genomic characterization uncovers novel biology.</title>
        <authorList>
            <person name="Wiegand S."/>
            <person name="Jogler M."/>
            <person name="Boedeker C."/>
            <person name="Pinto D."/>
            <person name="Vollmers J."/>
            <person name="Rivas-Marin E."/>
            <person name="Kohn T."/>
            <person name="Peeters S.H."/>
            <person name="Heuer A."/>
            <person name="Rast P."/>
            <person name="Oberbeckmann S."/>
            <person name="Bunk B."/>
            <person name="Jeske O."/>
            <person name="Meyerdierks A."/>
            <person name="Storesund J.E."/>
            <person name="Kallscheuer N."/>
            <person name="Luecker S."/>
            <person name="Lage O.M."/>
            <person name="Pohl T."/>
            <person name="Merkel B.J."/>
            <person name="Hornburger P."/>
            <person name="Mueller R.-W."/>
            <person name="Bruemmer F."/>
            <person name="Labrenz M."/>
            <person name="Spormann A.M."/>
            <person name="Op den Camp H."/>
            <person name="Overmann J."/>
            <person name="Amann R."/>
            <person name="Jetten M.S.M."/>
            <person name="Mascher T."/>
            <person name="Medema M.H."/>
            <person name="Devos D.P."/>
            <person name="Kaster A.-K."/>
            <person name="Ovreas L."/>
            <person name="Rohde M."/>
            <person name="Galperin M.Y."/>
            <person name="Jogler C."/>
        </authorList>
    </citation>
    <scope>NUCLEOTIDE SEQUENCE [LARGE SCALE GENOMIC DNA]</scope>
    <source>
        <strain evidence="1 2">Mal52</strain>
    </source>
</reference>
<dbReference type="Proteomes" id="UP000319383">
    <property type="component" value="Chromosome"/>
</dbReference>